<dbReference type="STRING" id="413882.AAW51_0991"/>
<organism evidence="1 2">
    <name type="scientific">Caldimonas brevitalea</name>
    <dbReference type="NCBI Taxonomy" id="413882"/>
    <lineage>
        <taxon>Bacteria</taxon>
        <taxon>Pseudomonadati</taxon>
        <taxon>Pseudomonadota</taxon>
        <taxon>Betaproteobacteria</taxon>
        <taxon>Burkholderiales</taxon>
        <taxon>Sphaerotilaceae</taxon>
        <taxon>Caldimonas</taxon>
    </lineage>
</organism>
<dbReference type="OrthoDB" id="357991at2"/>
<gene>
    <name evidence="1" type="ORF">AAW51_0991</name>
</gene>
<reference evidence="1 2" key="1">
    <citation type="submission" date="2015-05" db="EMBL/GenBank/DDBJ databases">
        <authorList>
            <person name="Tang B."/>
            <person name="Yu Y."/>
        </authorList>
    </citation>
    <scope>NUCLEOTIDE SEQUENCE [LARGE SCALE GENOMIC DNA]</scope>
    <source>
        <strain evidence="1 2">DSM 7029</strain>
    </source>
</reference>
<dbReference type="InterPro" id="IPR014553">
    <property type="entry name" value="Aminopept"/>
</dbReference>
<dbReference type="Proteomes" id="UP000035352">
    <property type="component" value="Chromosome"/>
</dbReference>
<proteinExistence type="predicted"/>
<sequence>MRAGGRFALLAAAAAAALLGAGLAGCGTVGYVAQSVRGQWSMLHEARPVPEWLAQRDTPPTLRTRLAVSQRMRDFAVSELKLPDNGSYRRYADLGRNAAVWNVVAAPELGLTLKTWCFPVVGCVGYRGYFDRQRAEAEAQTLRAQGYEVSVYGVPAYSTLGWFDDPLLNTFIHYPEGELARLIFHELAHQVAYAKGDTTFNESFATAVERLGGQRWLREHASAEARAEYERYDARRQDFRALTLRYRQRLLELYTSPLSAEDKRARKAELYREMRAEHQELKRSRWDGYAGYDGWFERANNASLGVLAAYNELVPAFERLFEAQGRDFERFYDEVKRLADAPRDERRKALGAPAVAQTPR</sequence>
<dbReference type="KEGG" id="pbh:AAW51_0991"/>
<keyword evidence="1" id="KW-0031">Aminopeptidase</keyword>
<dbReference type="AlphaFoldDB" id="A0A0G3BED9"/>
<keyword evidence="2" id="KW-1185">Reference proteome</keyword>
<protein>
    <submittedName>
        <fullName evidence="1">Aminopeptidase</fullName>
    </submittedName>
</protein>
<keyword evidence="1" id="KW-0645">Protease</keyword>
<keyword evidence="1" id="KW-0378">Hydrolase</keyword>
<dbReference type="GO" id="GO:0004177">
    <property type="term" value="F:aminopeptidase activity"/>
    <property type="evidence" value="ECO:0007669"/>
    <property type="project" value="UniProtKB-KW"/>
</dbReference>
<dbReference type="PROSITE" id="PS51257">
    <property type="entry name" value="PROKAR_LIPOPROTEIN"/>
    <property type="match status" value="1"/>
</dbReference>
<evidence type="ECO:0000313" key="1">
    <source>
        <dbReference type="EMBL" id="AKJ27682.1"/>
    </source>
</evidence>
<dbReference type="RefSeq" id="WP_047193707.1">
    <property type="nucleotide sequence ID" value="NZ_CP011371.1"/>
</dbReference>
<dbReference type="PIRSF" id="PIRSF029285">
    <property type="entry name" value="Aminopept"/>
    <property type="match status" value="1"/>
</dbReference>
<dbReference type="EMBL" id="CP011371">
    <property type="protein sequence ID" value="AKJ27682.1"/>
    <property type="molecule type" value="Genomic_DNA"/>
</dbReference>
<dbReference type="PATRIC" id="fig|413882.6.peg.1048"/>
<accession>A0A0G3BED9</accession>
<evidence type="ECO:0000313" key="2">
    <source>
        <dbReference type="Proteomes" id="UP000035352"/>
    </source>
</evidence>
<name>A0A0G3BED9_9BURK</name>
<dbReference type="Pfam" id="PF10023">
    <property type="entry name" value="Aminopep"/>
    <property type="match status" value="1"/>
</dbReference>